<accession>A0A8J5Y5Y4</accession>
<dbReference type="EMBL" id="JAHUZN010000009">
    <property type="protein sequence ID" value="KAG8483431.1"/>
    <property type="molecule type" value="Genomic_DNA"/>
</dbReference>
<comment type="caution">
    <text evidence="2">The sequence shown here is derived from an EMBL/GenBank/DDBJ whole genome shotgun (WGS) entry which is preliminary data.</text>
</comment>
<gene>
    <name evidence="2" type="ORF">CXB51_022415</name>
</gene>
<evidence type="ECO:0000313" key="2">
    <source>
        <dbReference type="EMBL" id="KAG8483431.1"/>
    </source>
</evidence>
<evidence type="ECO:0000256" key="1">
    <source>
        <dbReference type="SAM" id="MobiDB-lite"/>
    </source>
</evidence>
<keyword evidence="3" id="KW-1185">Reference proteome</keyword>
<proteinExistence type="predicted"/>
<organism evidence="2 3">
    <name type="scientific">Gossypium anomalum</name>
    <dbReference type="NCBI Taxonomy" id="47600"/>
    <lineage>
        <taxon>Eukaryota</taxon>
        <taxon>Viridiplantae</taxon>
        <taxon>Streptophyta</taxon>
        <taxon>Embryophyta</taxon>
        <taxon>Tracheophyta</taxon>
        <taxon>Spermatophyta</taxon>
        <taxon>Magnoliopsida</taxon>
        <taxon>eudicotyledons</taxon>
        <taxon>Gunneridae</taxon>
        <taxon>Pentapetalae</taxon>
        <taxon>rosids</taxon>
        <taxon>malvids</taxon>
        <taxon>Malvales</taxon>
        <taxon>Malvaceae</taxon>
        <taxon>Malvoideae</taxon>
        <taxon>Gossypium</taxon>
    </lineage>
</organism>
<evidence type="ECO:0000313" key="3">
    <source>
        <dbReference type="Proteomes" id="UP000701853"/>
    </source>
</evidence>
<sequence length="92" mass="10067">MEDSMRKSPTLSQNASRRCGERTEVGHATRELGRTCEWSAWTAGGCVRATNGNSKNLGLSCTPTILALTVVTRPEGRPEITVLDGHERDERP</sequence>
<name>A0A8J5Y5Y4_9ROSI</name>
<reference evidence="2 3" key="1">
    <citation type="journal article" date="2021" name="bioRxiv">
        <title>The Gossypium anomalum genome as a resource for cotton improvement and evolutionary analysis of hybrid incompatibility.</title>
        <authorList>
            <person name="Grover C.E."/>
            <person name="Yuan D."/>
            <person name="Arick M.A."/>
            <person name="Miller E.R."/>
            <person name="Hu G."/>
            <person name="Peterson D.G."/>
            <person name="Wendel J.F."/>
            <person name="Udall J.A."/>
        </authorList>
    </citation>
    <scope>NUCLEOTIDE SEQUENCE [LARGE SCALE GENOMIC DNA]</scope>
    <source>
        <strain evidence="2">JFW-Udall</strain>
        <tissue evidence="2">Leaf</tissue>
    </source>
</reference>
<dbReference type="Proteomes" id="UP000701853">
    <property type="component" value="Chromosome 9"/>
</dbReference>
<dbReference type="AlphaFoldDB" id="A0A8J5Y5Y4"/>
<protein>
    <submittedName>
        <fullName evidence="2">Uncharacterized protein</fullName>
    </submittedName>
</protein>
<feature type="region of interest" description="Disordered" evidence="1">
    <location>
        <begin position="1"/>
        <end position="26"/>
    </location>
</feature>
<feature type="compositionally biased region" description="Polar residues" evidence="1">
    <location>
        <begin position="7"/>
        <end position="16"/>
    </location>
</feature>